<evidence type="ECO:0000313" key="2">
    <source>
        <dbReference type="EMBL" id="KJA16542.1"/>
    </source>
</evidence>
<protein>
    <submittedName>
        <fullName evidence="2">Uncharacterized protein</fullName>
    </submittedName>
</protein>
<reference evidence="3" key="1">
    <citation type="submission" date="2014-04" db="EMBL/GenBank/DDBJ databases">
        <title>Evolutionary Origins and Diversification of the Mycorrhizal Mutualists.</title>
        <authorList>
            <consortium name="DOE Joint Genome Institute"/>
            <consortium name="Mycorrhizal Genomics Consortium"/>
            <person name="Kohler A."/>
            <person name="Kuo A."/>
            <person name="Nagy L.G."/>
            <person name="Floudas D."/>
            <person name="Copeland A."/>
            <person name="Barry K.W."/>
            <person name="Cichocki N."/>
            <person name="Veneault-Fourrey C."/>
            <person name="LaButti K."/>
            <person name="Lindquist E.A."/>
            <person name="Lipzen A."/>
            <person name="Lundell T."/>
            <person name="Morin E."/>
            <person name="Murat C."/>
            <person name="Riley R."/>
            <person name="Ohm R."/>
            <person name="Sun H."/>
            <person name="Tunlid A."/>
            <person name="Henrissat B."/>
            <person name="Grigoriev I.V."/>
            <person name="Hibbett D.S."/>
            <person name="Martin F."/>
        </authorList>
    </citation>
    <scope>NUCLEOTIDE SEQUENCE [LARGE SCALE GENOMIC DNA]</scope>
    <source>
        <strain evidence="3">FD-334 SS-4</strain>
    </source>
</reference>
<name>A0A0D2KPI0_HYPSF</name>
<proteinExistence type="predicted"/>
<evidence type="ECO:0000256" key="1">
    <source>
        <dbReference type="SAM" id="MobiDB-lite"/>
    </source>
</evidence>
<feature type="compositionally biased region" description="Pro residues" evidence="1">
    <location>
        <begin position="41"/>
        <end position="59"/>
    </location>
</feature>
<dbReference type="AlphaFoldDB" id="A0A0D2KPI0"/>
<feature type="region of interest" description="Disordered" evidence="1">
    <location>
        <begin position="1"/>
        <end position="132"/>
    </location>
</feature>
<evidence type="ECO:0000313" key="3">
    <source>
        <dbReference type="Proteomes" id="UP000054270"/>
    </source>
</evidence>
<keyword evidence="3" id="KW-1185">Reference proteome</keyword>
<feature type="region of interest" description="Disordered" evidence="1">
    <location>
        <begin position="195"/>
        <end position="243"/>
    </location>
</feature>
<feature type="compositionally biased region" description="Low complexity" evidence="1">
    <location>
        <begin position="201"/>
        <end position="214"/>
    </location>
</feature>
<feature type="compositionally biased region" description="Basic and acidic residues" evidence="1">
    <location>
        <begin position="217"/>
        <end position="232"/>
    </location>
</feature>
<organism evidence="2 3">
    <name type="scientific">Hypholoma sublateritium (strain FD-334 SS-4)</name>
    <dbReference type="NCBI Taxonomy" id="945553"/>
    <lineage>
        <taxon>Eukaryota</taxon>
        <taxon>Fungi</taxon>
        <taxon>Dikarya</taxon>
        <taxon>Basidiomycota</taxon>
        <taxon>Agaricomycotina</taxon>
        <taxon>Agaricomycetes</taxon>
        <taxon>Agaricomycetidae</taxon>
        <taxon>Agaricales</taxon>
        <taxon>Agaricineae</taxon>
        <taxon>Strophariaceae</taxon>
        <taxon>Hypholoma</taxon>
    </lineage>
</organism>
<dbReference type="Proteomes" id="UP000054270">
    <property type="component" value="Unassembled WGS sequence"/>
</dbReference>
<sequence>MGAERWRRSPAQPPSFFPSRPLTLAGEASELPAGPSSSPLRFPPRPETPPRPPPLPARPRSPNMSPMSARWSPLLGPPPRSQDIDESRAPPPPPPAPGGGFGALGLFPERKSSQLGLLPPGGSGPAEEVPEGFDTARTSACGADADMEDAAQNGVTAVMAMEAGRGSVRRGMEITHPSSRGPTAPSTRRRRCRALANPARRSSGPAGAVVGAGSARRRLETPRRDPDYRRLTQDPTPASCPAAGSSACCCCTAVCRKSCCWRSAWASQSRRRCLRPATRRSPGGSLPGAG</sequence>
<dbReference type="EMBL" id="KN817619">
    <property type="protein sequence ID" value="KJA16542.1"/>
    <property type="molecule type" value="Genomic_DNA"/>
</dbReference>
<gene>
    <name evidence="2" type="ORF">HYPSUDRAFT_288823</name>
</gene>
<accession>A0A0D2KPI0</accession>